<dbReference type="Pfam" id="PF13732">
    <property type="entry name" value="DrrA1-3_C"/>
    <property type="match status" value="1"/>
</dbReference>
<name>F0T2W4_SYNGF</name>
<dbReference type="PANTHER" id="PTHR43582">
    <property type="entry name" value="LINEARMYCIN RESISTANCE ATP-BINDING PROTEIN LNRL"/>
    <property type="match status" value="1"/>
</dbReference>
<dbReference type="Gene3D" id="3.40.50.300">
    <property type="entry name" value="P-loop containing nucleotide triphosphate hydrolases"/>
    <property type="match status" value="1"/>
</dbReference>
<keyword evidence="2" id="KW-0547">Nucleotide-binding</keyword>
<dbReference type="SUPFAM" id="SSF52540">
    <property type="entry name" value="P-loop containing nucleoside triphosphate hydrolases"/>
    <property type="match status" value="1"/>
</dbReference>
<dbReference type="PANTHER" id="PTHR43582:SF2">
    <property type="entry name" value="LINEARMYCIN RESISTANCE ATP-BINDING PROTEIN LNRL"/>
    <property type="match status" value="1"/>
</dbReference>
<proteinExistence type="predicted"/>
<dbReference type="InterPro" id="IPR027417">
    <property type="entry name" value="P-loop_NTPase"/>
</dbReference>
<dbReference type="eggNOG" id="COG1131">
    <property type="taxonomic scope" value="Bacteria"/>
</dbReference>
<dbReference type="KEGG" id="sgy:Sgly_3339"/>
<dbReference type="SMART" id="SM00382">
    <property type="entry name" value="AAA"/>
    <property type="match status" value="1"/>
</dbReference>
<evidence type="ECO:0000313" key="5">
    <source>
        <dbReference type="EMBL" id="ADY57601.1"/>
    </source>
</evidence>
<keyword evidence="1" id="KW-0813">Transport</keyword>
<accession>F0T2W4</accession>
<dbReference type="InterPro" id="IPR003593">
    <property type="entry name" value="AAA+_ATPase"/>
</dbReference>
<feature type="domain" description="ABC transporter" evidence="4">
    <location>
        <begin position="81"/>
        <end position="311"/>
    </location>
</feature>
<keyword evidence="5" id="KW-0378">Hydrolase</keyword>
<evidence type="ECO:0000256" key="3">
    <source>
        <dbReference type="ARBA" id="ARBA00022840"/>
    </source>
</evidence>
<reference evidence="6" key="2">
    <citation type="submission" date="2011-02" db="EMBL/GenBank/DDBJ databases">
        <title>The complete genome of Syntrophobotulus glycolicus DSM 8271.</title>
        <authorList>
            <person name="Lucas S."/>
            <person name="Copeland A."/>
            <person name="Lapidus A."/>
            <person name="Bruce D."/>
            <person name="Goodwin L."/>
            <person name="Pitluck S."/>
            <person name="Kyrpides N."/>
            <person name="Mavromatis K."/>
            <person name="Pagani I."/>
            <person name="Ivanova N."/>
            <person name="Mikhailova N."/>
            <person name="Chertkov O."/>
            <person name="Held B."/>
            <person name="Detter J.C."/>
            <person name="Tapia R."/>
            <person name="Han C."/>
            <person name="Land M."/>
            <person name="Hauser L."/>
            <person name="Markowitz V."/>
            <person name="Cheng J.-F."/>
            <person name="Hugenholtz P."/>
            <person name="Woyke T."/>
            <person name="Wu D."/>
            <person name="Spring S."/>
            <person name="Schroeder M."/>
            <person name="Brambilla E."/>
            <person name="Klenk H.-P."/>
            <person name="Eisen J.A."/>
        </authorList>
    </citation>
    <scope>NUCLEOTIDE SEQUENCE [LARGE SCALE GENOMIC DNA]</scope>
    <source>
        <strain evidence="6">DSM 8271 / FlGlyR</strain>
    </source>
</reference>
<gene>
    <name evidence="5" type="ordered locus">Sgly_3339</name>
</gene>
<protein>
    <submittedName>
        <fullName evidence="5">Fe(3+)-transporting ATPase</fullName>
        <ecNumber evidence="5">3.6.3.30</ecNumber>
    </submittedName>
</protein>
<keyword evidence="6" id="KW-1185">Reference proteome</keyword>
<dbReference type="HOGENOM" id="CLU_000604_1_2_9"/>
<dbReference type="InterPro" id="IPR025302">
    <property type="entry name" value="DrrA1/2-like_C"/>
</dbReference>
<organism evidence="5 6">
    <name type="scientific">Syntrophobotulus glycolicus (strain DSM 8271 / FlGlyR)</name>
    <dbReference type="NCBI Taxonomy" id="645991"/>
    <lineage>
        <taxon>Bacteria</taxon>
        <taxon>Bacillati</taxon>
        <taxon>Bacillota</taxon>
        <taxon>Clostridia</taxon>
        <taxon>Eubacteriales</taxon>
        <taxon>Desulfitobacteriaceae</taxon>
        <taxon>Syntrophobotulus</taxon>
    </lineage>
</organism>
<dbReference type="EMBL" id="CP002547">
    <property type="protein sequence ID" value="ADY57601.1"/>
    <property type="molecule type" value="Genomic_DNA"/>
</dbReference>
<dbReference type="EC" id="3.6.3.30" evidence="5"/>
<dbReference type="GO" id="GO:0005524">
    <property type="term" value="F:ATP binding"/>
    <property type="evidence" value="ECO:0007669"/>
    <property type="project" value="UniProtKB-KW"/>
</dbReference>
<dbReference type="GO" id="GO:0016887">
    <property type="term" value="F:ATP hydrolysis activity"/>
    <property type="evidence" value="ECO:0007669"/>
    <property type="project" value="InterPro"/>
</dbReference>
<keyword evidence="3" id="KW-0067">ATP-binding</keyword>
<sequence>MKIYYYWSEEKSESKYIELMLVLWAQAFFTFADAEGYDNCHLGFMLQLTGVRLRIVLFYKQQIRYCFPELNLRQGRCAMLVEVKNLVKRYQDVIAVDNVSFSIRKGEIVGLLGPNGAGKTTTVNAMVGLTKIDRGEIYIFGKKLKENEVEIKRDLGVVPQDIAIFEELTAYENLMYFGRLYGLRGTLLKERIEKALEFTGLLEKKKQYPKKFSNGMKRRLNIACAIVHQPSLMIMDEPTVGIDPQSRSYILQAVKELNRQGSTIIYISHYMEEVEEVCTRIIIMDHGRVIAAGTKEELKEMMTSEERVTAELSSASYTLIEKLNKLAGVKESYVEGTKVTVISAKNSKNIRDIFGLVSESAEVISFNVEQPSLETVFLTLTGRSLRN</sequence>
<dbReference type="STRING" id="645991.Sgly_3339"/>
<evidence type="ECO:0000256" key="2">
    <source>
        <dbReference type="ARBA" id="ARBA00022741"/>
    </source>
</evidence>
<dbReference type="Proteomes" id="UP000007488">
    <property type="component" value="Chromosome"/>
</dbReference>
<evidence type="ECO:0000313" key="6">
    <source>
        <dbReference type="Proteomes" id="UP000007488"/>
    </source>
</evidence>
<dbReference type="PROSITE" id="PS50893">
    <property type="entry name" value="ABC_TRANSPORTER_2"/>
    <property type="match status" value="1"/>
</dbReference>
<evidence type="ECO:0000259" key="4">
    <source>
        <dbReference type="PROSITE" id="PS50893"/>
    </source>
</evidence>
<dbReference type="InterPro" id="IPR003439">
    <property type="entry name" value="ABC_transporter-like_ATP-bd"/>
</dbReference>
<dbReference type="AlphaFoldDB" id="F0T2W4"/>
<dbReference type="Pfam" id="PF00005">
    <property type="entry name" value="ABC_tran"/>
    <property type="match status" value="1"/>
</dbReference>
<evidence type="ECO:0000256" key="1">
    <source>
        <dbReference type="ARBA" id="ARBA00022448"/>
    </source>
</evidence>
<reference evidence="5 6" key="1">
    <citation type="journal article" date="2011" name="Stand. Genomic Sci.">
        <title>Complete genome sequence of Syntrophobotulus glycolicus type strain (FlGlyR).</title>
        <authorList>
            <person name="Han C."/>
            <person name="Mwirichia R."/>
            <person name="Chertkov O."/>
            <person name="Held B."/>
            <person name="Lapidus A."/>
            <person name="Nolan M."/>
            <person name="Lucas S."/>
            <person name="Hammon N."/>
            <person name="Deshpande S."/>
            <person name="Cheng J.F."/>
            <person name="Tapia R."/>
            <person name="Goodwin L."/>
            <person name="Pitluck S."/>
            <person name="Huntemann M."/>
            <person name="Liolios K."/>
            <person name="Ivanova N."/>
            <person name="Pagani I."/>
            <person name="Mavromatis K."/>
            <person name="Ovchinikova G."/>
            <person name="Pati A."/>
            <person name="Chen A."/>
            <person name="Palaniappan K."/>
            <person name="Land M."/>
            <person name="Hauser L."/>
            <person name="Brambilla E.M."/>
            <person name="Rohde M."/>
            <person name="Spring S."/>
            <person name="Sikorski J."/>
            <person name="Goker M."/>
            <person name="Woyke T."/>
            <person name="Bristow J."/>
            <person name="Eisen J.A."/>
            <person name="Markowitz V."/>
            <person name="Hugenholtz P."/>
            <person name="Kyrpides N.C."/>
            <person name="Klenk H.P."/>
            <person name="Detter J.C."/>
        </authorList>
    </citation>
    <scope>NUCLEOTIDE SEQUENCE [LARGE SCALE GENOMIC DNA]</scope>
    <source>
        <strain evidence="6">DSM 8271 / FlGlyR</strain>
    </source>
</reference>